<dbReference type="OrthoDB" id="9771846at2"/>
<dbReference type="KEGG" id="uli:ETAA1_43160"/>
<dbReference type="Pfam" id="PF00535">
    <property type="entry name" value="Glycos_transf_2"/>
    <property type="match status" value="1"/>
</dbReference>
<protein>
    <submittedName>
        <fullName evidence="6">N-acetylglucosaminyl-diphospho-decaprenol L-rhamnosyltransferase</fullName>
        <ecNumber evidence="6">2.4.1.289</ecNumber>
    </submittedName>
</protein>
<dbReference type="PANTHER" id="PTHR43179">
    <property type="entry name" value="RHAMNOSYLTRANSFERASE WBBL"/>
    <property type="match status" value="1"/>
</dbReference>
<evidence type="ECO:0000256" key="1">
    <source>
        <dbReference type="ARBA" id="ARBA00006739"/>
    </source>
</evidence>
<dbReference type="CDD" id="cd04186">
    <property type="entry name" value="GT_2_like_c"/>
    <property type="match status" value="1"/>
</dbReference>
<accession>A0A517XXV5</accession>
<evidence type="ECO:0000256" key="2">
    <source>
        <dbReference type="ARBA" id="ARBA00022676"/>
    </source>
</evidence>
<keyword evidence="7" id="KW-1185">Reference proteome</keyword>
<feature type="region of interest" description="Disordered" evidence="4">
    <location>
        <begin position="1"/>
        <end position="38"/>
    </location>
</feature>
<keyword evidence="2 6" id="KW-0328">Glycosyltransferase</keyword>
<evidence type="ECO:0000313" key="6">
    <source>
        <dbReference type="EMBL" id="QDU22338.1"/>
    </source>
</evidence>
<keyword evidence="3 6" id="KW-0808">Transferase</keyword>
<comment type="similarity">
    <text evidence="1">Belongs to the glycosyltransferase 2 family.</text>
</comment>
<feature type="domain" description="Glycosyltransferase 2-like" evidence="5">
    <location>
        <begin position="43"/>
        <end position="224"/>
    </location>
</feature>
<dbReference type="RefSeq" id="WP_145241997.1">
    <property type="nucleotide sequence ID" value="NZ_CP036273.1"/>
</dbReference>
<dbReference type="Gene3D" id="3.90.550.10">
    <property type="entry name" value="Spore Coat Polysaccharide Biosynthesis Protein SpsA, Chain A"/>
    <property type="match status" value="1"/>
</dbReference>
<proteinExistence type="inferred from homology"/>
<name>A0A517XXV5_9BACT</name>
<sequence>MALAVPPGGPTPPTPPPAAVPVPVPTRTRRPSRAAPPRTPDLSVVVVNFCQWRNTARLVTQLRRSIAARTGTADVVIVDNHSPSHPVVRRLTALRGVTVRRFGRNHGFARAVNRGCRVGRGRWLLLLNPDVTVPDGFLDEVLAAVRRLPANDPRAGVVGFRLMNPDGTGQASAGPFPTLGNTVGGMIRPRSRRKCRHVDAADRTAVPWVTGGCLLVRRDCFEQLGGLDETFFLYYEDVDLCRRAADAGWGVWYDPRLEVTHHWPLHARRVPPPLRLMTRHALLTYARKHWPGWQAGALSWLVWAEAGVRQAWAAVRGDRDAARCHAETRRLVGDVARGRLEAARKRIRTAAAFLHPVAAEQDGRTS</sequence>
<dbReference type="SUPFAM" id="SSF53448">
    <property type="entry name" value="Nucleotide-diphospho-sugar transferases"/>
    <property type="match status" value="1"/>
</dbReference>
<evidence type="ECO:0000256" key="3">
    <source>
        <dbReference type="ARBA" id="ARBA00022679"/>
    </source>
</evidence>
<dbReference type="Proteomes" id="UP000319576">
    <property type="component" value="Chromosome"/>
</dbReference>
<evidence type="ECO:0000313" key="7">
    <source>
        <dbReference type="Proteomes" id="UP000319576"/>
    </source>
</evidence>
<reference evidence="6 7" key="1">
    <citation type="submission" date="2019-02" db="EMBL/GenBank/DDBJ databases">
        <title>Deep-cultivation of Planctomycetes and their phenomic and genomic characterization uncovers novel biology.</title>
        <authorList>
            <person name="Wiegand S."/>
            <person name="Jogler M."/>
            <person name="Boedeker C."/>
            <person name="Pinto D."/>
            <person name="Vollmers J."/>
            <person name="Rivas-Marin E."/>
            <person name="Kohn T."/>
            <person name="Peeters S.H."/>
            <person name="Heuer A."/>
            <person name="Rast P."/>
            <person name="Oberbeckmann S."/>
            <person name="Bunk B."/>
            <person name="Jeske O."/>
            <person name="Meyerdierks A."/>
            <person name="Storesund J.E."/>
            <person name="Kallscheuer N."/>
            <person name="Luecker S."/>
            <person name="Lage O.M."/>
            <person name="Pohl T."/>
            <person name="Merkel B.J."/>
            <person name="Hornburger P."/>
            <person name="Mueller R.-W."/>
            <person name="Bruemmer F."/>
            <person name="Labrenz M."/>
            <person name="Spormann A.M."/>
            <person name="Op den Camp H."/>
            <person name="Overmann J."/>
            <person name="Amann R."/>
            <person name="Jetten M.S.M."/>
            <person name="Mascher T."/>
            <person name="Medema M.H."/>
            <person name="Devos D.P."/>
            <person name="Kaster A.-K."/>
            <person name="Ovreas L."/>
            <person name="Rohde M."/>
            <person name="Galperin M.Y."/>
            <person name="Jogler C."/>
        </authorList>
    </citation>
    <scope>NUCLEOTIDE SEQUENCE [LARGE SCALE GENOMIC DNA]</scope>
    <source>
        <strain evidence="6 7">ETA_A1</strain>
    </source>
</reference>
<evidence type="ECO:0000256" key="4">
    <source>
        <dbReference type="SAM" id="MobiDB-lite"/>
    </source>
</evidence>
<dbReference type="InterPro" id="IPR001173">
    <property type="entry name" value="Glyco_trans_2-like"/>
</dbReference>
<feature type="compositionally biased region" description="Pro residues" evidence="4">
    <location>
        <begin position="7"/>
        <end position="24"/>
    </location>
</feature>
<dbReference type="AlphaFoldDB" id="A0A517XXV5"/>
<organism evidence="6 7">
    <name type="scientific">Urbifossiella limnaea</name>
    <dbReference type="NCBI Taxonomy" id="2528023"/>
    <lineage>
        <taxon>Bacteria</taxon>
        <taxon>Pseudomonadati</taxon>
        <taxon>Planctomycetota</taxon>
        <taxon>Planctomycetia</taxon>
        <taxon>Gemmatales</taxon>
        <taxon>Gemmataceae</taxon>
        <taxon>Urbifossiella</taxon>
    </lineage>
</organism>
<dbReference type="EMBL" id="CP036273">
    <property type="protein sequence ID" value="QDU22338.1"/>
    <property type="molecule type" value="Genomic_DNA"/>
</dbReference>
<dbReference type="GO" id="GO:0102096">
    <property type="term" value="F:decaprenyl-N-acetyl-alpha-D-glucosaminyl-pyrophosphate:dTDP-alpha-L-rhamnose rhamnosyltransferase activity"/>
    <property type="evidence" value="ECO:0007669"/>
    <property type="project" value="UniProtKB-EC"/>
</dbReference>
<dbReference type="InterPro" id="IPR029044">
    <property type="entry name" value="Nucleotide-diphossugar_trans"/>
</dbReference>
<evidence type="ECO:0000259" key="5">
    <source>
        <dbReference type="Pfam" id="PF00535"/>
    </source>
</evidence>
<dbReference type="EC" id="2.4.1.289" evidence="6"/>
<dbReference type="PANTHER" id="PTHR43179:SF12">
    <property type="entry name" value="GALACTOFURANOSYLTRANSFERASE GLFT2"/>
    <property type="match status" value="1"/>
</dbReference>
<gene>
    <name evidence="6" type="primary">wbbL_3</name>
    <name evidence="6" type="ORF">ETAA1_43160</name>
</gene>